<comment type="similarity">
    <text evidence="4">Belongs to the CCDC181 family.</text>
</comment>
<keyword evidence="6" id="KW-0963">Cytoplasm</keyword>
<evidence type="ECO:0000256" key="10">
    <source>
        <dbReference type="ARBA" id="ARBA00023069"/>
    </source>
</evidence>
<keyword evidence="15" id="KW-1185">Reference proteome</keyword>
<evidence type="ECO:0000313" key="14">
    <source>
        <dbReference type="EMBL" id="KAK2101529.1"/>
    </source>
</evidence>
<keyword evidence="7" id="KW-0493">Microtubule</keyword>
<accession>A0ABQ9UXM1</accession>
<keyword evidence="10" id="KW-0969">Cilium</keyword>
<evidence type="ECO:0000256" key="9">
    <source>
        <dbReference type="ARBA" id="ARBA00023054"/>
    </source>
</evidence>
<keyword evidence="11" id="KW-0206">Cytoskeleton</keyword>
<proteinExistence type="inferred from homology"/>
<dbReference type="EMBL" id="JASSZA010000009">
    <property type="protein sequence ID" value="KAK2101529.1"/>
    <property type="molecule type" value="Genomic_DNA"/>
</dbReference>
<evidence type="ECO:0000256" key="11">
    <source>
        <dbReference type="ARBA" id="ARBA00023212"/>
    </source>
</evidence>
<dbReference type="PANTHER" id="PTHR14320">
    <property type="entry name" value="COILED-COIL DOMAIN-CONTAINING PROTEIN 181"/>
    <property type="match status" value="1"/>
</dbReference>
<keyword evidence="9" id="KW-0175">Coiled coil</keyword>
<keyword evidence="8" id="KW-0282">Flagellum</keyword>
<gene>
    <name evidence="14" type="ORF">P7K49_019195</name>
</gene>
<evidence type="ECO:0000256" key="4">
    <source>
        <dbReference type="ARBA" id="ARBA00005737"/>
    </source>
</evidence>
<evidence type="ECO:0000256" key="1">
    <source>
        <dbReference type="ARBA" id="ARBA00002213"/>
    </source>
</evidence>
<dbReference type="Proteomes" id="UP001266305">
    <property type="component" value="Unassembled WGS sequence"/>
</dbReference>
<comment type="caution">
    <text evidence="14">The sequence shown here is derived from an EMBL/GenBank/DDBJ whole genome shotgun (WGS) entry which is preliminary data.</text>
</comment>
<comment type="subunit">
    <text evidence="13">Homodimer. Interacts with HOOK1. Interacts with HOOK2. Interacts with HOOK3.</text>
</comment>
<evidence type="ECO:0000256" key="7">
    <source>
        <dbReference type="ARBA" id="ARBA00022701"/>
    </source>
</evidence>
<sequence>MLLPWQCGPGCCGGRCQGLPGLNVKNLERGGEENSPGHLRGPSQCILHRQKGYGGREGKGDAEILMVGEREMNENKDTDSKEIEEYEDDFEKNLEWIISENEKSDASIIEMTCLKEENINQDLKENETVIEHTKQLSDPDKSLQDEVSPRRNVFISVASIPYQIQMVKTLSRNPN</sequence>
<evidence type="ECO:0000256" key="3">
    <source>
        <dbReference type="ARBA" id="ARBA00004245"/>
    </source>
</evidence>
<comment type="function">
    <text evidence="1">Microtubule-binding protein that localizes to the microtubular manchette of elongating spermatids.</text>
</comment>
<evidence type="ECO:0000256" key="6">
    <source>
        <dbReference type="ARBA" id="ARBA00022490"/>
    </source>
</evidence>
<organism evidence="14 15">
    <name type="scientific">Saguinus oedipus</name>
    <name type="common">Cotton-top tamarin</name>
    <name type="synonym">Oedipomidas oedipus</name>
    <dbReference type="NCBI Taxonomy" id="9490"/>
    <lineage>
        <taxon>Eukaryota</taxon>
        <taxon>Metazoa</taxon>
        <taxon>Chordata</taxon>
        <taxon>Craniata</taxon>
        <taxon>Vertebrata</taxon>
        <taxon>Euteleostomi</taxon>
        <taxon>Mammalia</taxon>
        <taxon>Eutheria</taxon>
        <taxon>Euarchontoglires</taxon>
        <taxon>Primates</taxon>
        <taxon>Haplorrhini</taxon>
        <taxon>Platyrrhini</taxon>
        <taxon>Cebidae</taxon>
        <taxon>Callitrichinae</taxon>
        <taxon>Saguinus</taxon>
    </lineage>
</organism>
<evidence type="ECO:0000313" key="15">
    <source>
        <dbReference type="Proteomes" id="UP001266305"/>
    </source>
</evidence>
<name>A0ABQ9UXM1_SAGOE</name>
<dbReference type="PANTHER" id="PTHR14320:SF2">
    <property type="entry name" value="COILED-COIL DOMAIN-CONTAINING PROTEIN 181"/>
    <property type="match status" value="1"/>
</dbReference>
<protein>
    <recommendedName>
        <fullName evidence="5">Coiled-coil domain-containing protein 181</fullName>
    </recommendedName>
</protein>
<evidence type="ECO:0000256" key="13">
    <source>
        <dbReference type="ARBA" id="ARBA00047162"/>
    </source>
</evidence>
<dbReference type="InterPro" id="IPR026687">
    <property type="entry name" value="CCDC181"/>
</dbReference>
<evidence type="ECO:0000256" key="12">
    <source>
        <dbReference type="ARBA" id="ARBA00023273"/>
    </source>
</evidence>
<comment type="subcellular location">
    <subcellularLocation>
        <location evidence="2">Cell projection</location>
        <location evidence="2">Cilium</location>
        <location evidence="2">Flagellum</location>
    </subcellularLocation>
    <subcellularLocation>
        <location evidence="3">Cytoplasm</location>
        <location evidence="3">Cytoskeleton</location>
    </subcellularLocation>
</comment>
<reference evidence="14 15" key="1">
    <citation type="submission" date="2023-05" db="EMBL/GenBank/DDBJ databases">
        <title>B98-5 Cell Line De Novo Hybrid Assembly: An Optical Mapping Approach.</title>
        <authorList>
            <person name="Kananen K."/>
            <person name="Auerbach J.A."/>
            <person name="Kautto E."/>
            <person name="Blachly J.S."/>
        </authorList>
    </citation>
    <scope>NUCLEOTIDE SEQUENCE [LARGE SCALE GENOMIC DNA]</scope>
    <source>
        <strain evidence="14">B95-8</strain>
        <tissue evidence="14">Cell line</tissue>
    </source>
</reference>
<evidence type="ECO:0000256" key="5">
    <source>
        <dbReference type="ARBA" id="ARBA00022306"/>
    </source>
</evidence>
<keyword evidence="12" id="KW-0966">Cell projection</keyword>
<evidence type="ECO:0000256" key="8">
    <source>
        <dbReference type="ARBA" id="ARBA00022846"/>
    </source>
</evidence>
<evidence type="ECO:0000256" key="2">
    <source>
        <dbReference type="ARBA" id="ARBA00004230"/>
    </source>
</evidence>